<evidence type="ECO:0000256" key="5">
    <source>
        <dbReference type="ARBA" id="ARBA00022679"/>
    </source>
</evidence>
<dbReference type="OrthoDB" id="62495at2759"/>
<dbReference type="CDD" id="cd10536">
    <property type="entry name" value="SET_SMYD4"/>
    <property type="match status" value="1"/>
</dbReference>
<keyword evidence="4" id="KW-0489">Methyltransferase</keyword>
<keyword evidence="10" id="KW-0539">Nucleus</keyword>
<dbReference type="Proteomes" id="UP000285301">
    <property type="component" value="Unassembled WGS sequence"/>
</dbReference>
<name>A0A3S3PLH3_9ACAR</name>
<evidence type="ECO:0000256" key="1">
    <source>
        <dbReference type="ARBA" id="ARBA00004123"/>
    </source>
</evidence>
<dbReference type="GO" id="GO:0008276">
    <property type="term" value="F:protein methyltransferase activity"/>
    <property type="evidence" value="ECO:0007669"/>
    <property type="project" value="UniProtKB-ARBA"/>
</dbReference>
<proteinExistence type="predicted"/>
<dbReference type="GO" id="GO:0008170">
    <property type="term" value="F:N-methyltransferase activity"/>
    <property type="evidence" value="ECO:0007669"/>
    <property type="project" value="UniProtKB-ARBA"/>
</dbReference>
<evidence type="ECO:0000256" key="9">
    <source>
        <dbReference type="ARBA" id="ARBA00022833"/>
    </source>
</evidence>
<evidence type="ECO:0000256" key="2">
    <source>
        <dbReference type="ARBA" id="ARBA00004496"/>
    </source>
</evidence>
<evidence type="ECO:0000256" key="8">
    <source>
        <dbReference type="ARBA" id="ARBA00022771"/>
    </source>
</evidence>
<keyword evidence="7" id="KW-0479">Metal-binding</keyword>
<comment type="caution">
    <text evidence="18">The sequence shown here is derived from an EMBL/GenBank/DDBJ whole genome shotgun (WGS) entry which is preliminary data.</text>
</comment>
<dbReference type="SUPFAM" id="SSF144232">
    <property type="entry name" value="HIT/MYND zinc finger-like"/>
    <property type="match status" value="1"/>
</dbReference>
<dbReference type="GO" id="GO:0042826">
    <property type="term" value="F:histone deacetylase binding"/>
    <property type="evidence" value="ECO:0007669"/>
    <property type="project" value="TreeGrafter"/>
</dbReference>
<dbReference type="InterPro" id="IPR001214">
    <property type="entry name" value="SET_dom"/>
</dbReference>
<dbReference type="EMBL" id="NCKU01006055">
    <property type="protein sequence ID" value="RWS03877.1"/>
    <property type="molecule type" value="Genomic_DNA"/>
</dbReference>
<keyword evidence="19" id="KW-1185">Reference proteome</keyword>
<dbReference type="InterPro" id="IPR044421">
    <property type="entry name" value="SMYD4_SET"/>
</dbReference>
<dbReference type="AlphaFoldDB" id="A0A3S3PLH3"/>
<dbReference type="STRING" id="1965070.A0A3S3PLH3"/>
<dbReference type="GO" id="GO:0005634">
    <property type="term" value="C:nucleus"/>
    <property type="evidence" value="ECO:0007669"/>
    <property type="project" value="UniProtKB-SubCell"/>
</dbReference>
<sequence>MKMKQETNADSENELIEKIYEQRVIGNRDEKNAALSASLFVNECPKKGRYVEAKDNIKAGEVLLQETPFAAWIKPSLIKTYCNHCFKRLKTCDIYCARCENIFYCSLKCHDESSFQYHQTECNFLSLFRLLSKGQLALRVVFKANIEQLFSENEMKIESKSSEDVGEYEKIFDLVDHLRECTYTNLMFDVFGAIFLSLLLKKLSLIDDKSVLIVGKVLLKHLLQINMNGIQIMEQRIADVQQLPSGEIIYKIESLEDSKGLGLYTNISLVNHSCYNVTKSLFNGNQLSLVAIADLGKGDEITYNYGPHYKFMPKSERQTFLRDFYYFDCECKACIEDWF</sequence>
<keyword evidence="8 15" id="KW-0863">Zinc-finger</keyword>
<comment type="catalytic activity">
    <reaction evidence="11">
        <text>L-lysyl-[protein] + S-adenosyl-L-methionine = N(6)-methyl-L-lysyl-[protein] + S-adenosyl-L-homocysteine + H(+)</text>
        <dbReference type="Rhea" id="RHEA:51736"/>
        <dbReference type="Rhea" id="RHEA-COMP:9752"/>
        <dbReference type="Rhea" id="RHEA-COMP:13053"/>
        <dbReference type="ChEBI" id="CHEBI:15378"/>
        <dbReference type="ChEBI" id="CHEBI:29969"/>
        <dbReference type="ChEBI" id="CHEBI:57856"/>
        <dbReference type="ChEBI" id="CHEBI:59789"/>
        <dbReference type="ChEBI" id="CHEBI:61929"/>
    </reaction>
</comment>
<comment type="subcellular location">
    <subcellularLocation>
        <location evidence="2">Cytoplasm</location>
    </subcellularLocation>
    <subcellularLocation>
        <location evidence="1">Nucleus</location>
    </subcellularLocation>
</comment>
<evidence type="ECO:0000313" key="19">
    <source>
        <dbReference type="Proteomes" id="UP000285301"/>
    </source>
</evidence>
<dbReference type="Gene3D" id="2.170.270.10">
    <property type="entry name" value="SET domain"/>
    <property type="match status" value="1"/>
</dbReference>
<evidence type="ECO:0000256" key="11">
    <source>
        <dbReference type="ARBA" id="ARBA00048985"/>
    </source>
</evidence>
<dbReference type="InterPro" id="IPR052097">
    <property type="entry name" value="SET-MYND_domain_protein"/>
</dbReference>
<dbReference type="Gene3D" id="6.10.140.2220">
    <property type="match status" value="1"/>
</dbReference>
<evidence type="ECO:0000256" key="3">
    <source>
        <dbReference type="ARBA" id="ARBA00022490"/>
    </source>
</evidence>
<evidence type="ECO:0000256" key="7">
    <source>
        <dbReference type="ARBA" id="ARBA00022723"/>
    </source>
</evidence>
<dbReference type="Pfam" id="PF00856">
    <property type="entry name" value="SET"/>
    <property type="match status" value="1"/>
</dbReference>
<dbReference type="GO" id="GO:0008757">
    <property type="term" value="F:S-adenosylmethionine-dependent methyltransferase activity"/>
    <property type="evidence" value="ECO:0007669"/>
    <property type="project" value="UniProtKB-ARBA"/>
</dbReference>
<feature type="domain" description="MYND-type" evidence="17">
    <location>
        <begin position="82"/>
        <end position="122"/>
    </location>
</feature>
<dbReference type="SUPFAM" id="SSF82199">
    <property type="entry name" value="SET domain"/>
    <property type="match status" value="1"/>
</dbReference>
<reference evidence="18 19" key="1">
    <citation type="journal article" date="2018" name="Gigascience">
        <title>Genomes of trombidid mites reveal novel predicted allergens and laterally-transferred genes associated with secondary metabolism.</title>
        <authorList>
            <person name="Dong X."/>
            <person name="Chaisiri K."/>
            <person name="Xia D."/>
            <person name="Armstrong S.D."/>
            <person name="Fang Y."/>
            <person name="Donnelly M.J."/>
            <person name="Kadowaki T."/>
            <person name="McGarry J.W."/>
            <person name="Darby A.C."/>
            <person name="Makepeace B.L."/>
        </authorList>
    </citation>
    <scope>NUCLEOTIDE SEQUENCE [LARGE SCALE GENOMIC DNA]</scope>
    <source>
        <strain evidence="18">UoL-WK</strain>
    </source>
</reference>
<keyword evidence="5" id="KW-0808">Transferase</keyword>
<keyword evidence="6" id="KW-0949">S-adenosyl-L-methionine</keyword>
<evidence type="ECO:0000256" key="15">
    <source>
        <dbReference type="PROSITE-ProRule" id="PRU00134"/>
    </source>
</evidence>
<accession>A0A3S3PLH3</accession>
<evidence type="ECO:0000259" key="16">
    <source>
        <dbReference type="PROSITE" id="PS50280"/>
    </source>
</evidence>
<keyword evidence="9" id="KW-0862">Zinc</keyword>
<dbReference type="InterPro" id="IPR002893">
    <property type="entry name" value="Znf_MYND"/>
</dbReference>
<evidence type="ECO:0000313" key="18">
    <source>
        <dbReference type="EMBL" id="RWS03877.1"/>
    </source>
</evidence>
<dbReference type="PANTHER" id="PTHR46165">
    <property type="entry name" value="SET AND MYND DOMAIN-CONTAINING PROTEIN 4"/>
    <property type="match status" value="1"/>
</dbReference>
<evidence type="ECO:0000256" key="14">
    <source>
        <dbReference type="ARBA" id="ARBA00093680"/>
    </source>
</evidence>
<evidence type="ECO:0000259" key="17">
    <source>
        <dbReference type="PROSITE" id="PS50865"/>
    </source>
</evidence>
<dbReference type="Gene3D" id="1.10.220.160">
    <property type="match status" value="1"/>
</dbReference>
<keyword evidence="3" id="KW-0963">Cytoplasm</keyword>
<evidence type="ECO:0000256" key="4">
    <source>
        <dbReference type="ARBA" id="ARBA00022603"/>
    </source>
</evidence>
<evidence type="ECO:0000256" key="13">
    <source>
        <dbReference type="ARBA" id="ARBA00093635"/>
    </source>
</evidence>
<dbReference type="PROSITE" id="PS50865">
    <property type="entry name" value="ZF_MYND_2"/>
    <property type="match status" value="1"/>
</dbReference>
<evidence type="ECO:0000256" key="6">
    <source>
        <dbReference type="ARBA" id="ARBA00022691"/>
    </source>
</evidence>
<dbReference type="InterPro" id="IPR046341">
    <property type="entry name" value="SET_dom_sf"/>
</dbReference>
<dbReference type="PROSITE" id="PS50280">
    <property type="entry name" value="SET"/>
    <property type="match status" value="1"/>
</dbReference>
<dbReference type="PANTHER" id="PTHR46165:SF2">
    <property type="entry name" value="SET AND MYND DOMAIN-CONTAINING PROTEIN 4"/>
    <property type="match status" value="1"/>
</dbReference>
<organism evidence="18 19">
    <name type="scientific">Dinothrombium tinctorium</name>
    <dbReference type="NCBI Taxonomy" id="1965070"/>
    <lineage>
        <taxon>Eukaryota</taxon>
        <taxon>Metazoa</taxon>
        <taxon>Ecdysozoa</taxon>
        <taxon>Arthropoda</taxon>
        <taxon>Chelicerata</taxon>
        <taxon>Arachnida</taxon>
        <taxon>Acari</taxon>
        <taxon>Acariformes</taxon>
        <taxon>Trombidiformes</taxon>
        <taxon>Prostigmata</taxon>
        <taxon>Anystina</taxon>
        <taxon>Parasitengona</taxon>
        <taxon>Trombidioidea</taxon>
        <taxon>Trombidiidae</taxon>
        <taxon>Dinothrombium</taxon>
    </lineage>
</organism>
<dbReference type="PROSITE" id="PS01360">
    <property type="entry name" value="ZF_MYND_1"/>
    <property type="match status" value="1"/>
</dbReference>
<comment type="function">
    <text evidence="12">Protein-lysine N-methyltransferase. Monomethylates PRMT5, modulating its transcriptional activity. May also act as a histone methyltransferase. Plays a critical role in cardiac development. Acts as a key epigenetic regulator of gene expression during cardiac development via its dual activities as a methyltransferase and negative regulator of HDAC1.</text>
</comment>
<feature type="domain" description="SET" evidence="16">
    <location>
        <begin position="37"/>
        <end position="306"/>
    </location>
</feature>
<evidence type="ECO:0000256" key="12">
    <source>
        <dbReference type="ARBA" id="ARBA00093423"/>
    </source>
</evidence>
<protein>
    <recommendedName>
        <fullName evidence="13">Protein-lysine N-methyltransferase SMYD4</fullName>
    </recommendedName>
    <alternativeName>
        <fullName evidence="14">SET and MYND domain-containing protein 4</fullName>
    </alternativeName>
</protein>
<dbReference type="GO" id="GO:0008270">
    <property type="term" value="F:zinc ion binding"/>
    <property type="evidence" value="ECO:0007669"/>
    <property type="project" value="UniProtKB-KW"/>
</dbReference>
<evidence type="ECO:0000256" key="10">
    <source>
        <dbReference type="ARBA" id="ARBA00023242"/>
    </source>
</evidence>
<dbReference type="GO" id="GO:0005737">
    <property type="term" value="C:cytoplasm"/>
    <property type="evidence" value="ECO:0007669"/>
    <property type="project" value="UniProtKB-SubCell"/>
</dbReference>
<dbReference type="GO" id="GO:0032259">
    <property type="term" value="P:methylation"/>
    <property type="evidence" value="ECO:0007669"/>
    <property type="project" value="UniProtKB-KW"/>
</dbReference>
<gene>
    <name evidence="18" type="ORF">B4U79_09481</name>
</gene>